<dbReference type="Pfam" id="PF01790">
    <property type="entry name" value="LGT"/>
    <property type="match status" value="1"/>
</dbReference>
<evidence type="ECO:0000256" key="7">
    <source>
        <dbReference type="SAM" id="Phobius"/>
    </source>
</evidence>
<dbReference type="GO" id="GO:0042158">
    <property type="term" value="P:lipoprotein biosynthetic process"/>
    <property type="evidence" value="ECO:0007669"/>
    <property type="project" value="InterPro"/>
</dbReference>
<feature type="transmembrane region" description="Helical" evidence="7">
    <location>
        <begin position="48"/>
        <end position="67"/>
    </location>
</feature>
<dbReference type="PANTHER" id="PTHR30589:SF0">
    <property type="entry name" value="PHOSPHATIDYLGLYCEROL--PROLIPOPROTEIN DIACYLGLYCERYL TRANSFERASE"/>
    <property type="match status" value="1"/>
</dbReference>
<comment type="caution">
    <text evidence="8">The sequence shown here is derived from an EMBL/GenBank/DDBJ whole genome shotgun (WGS) entry which is preliminary data.</text>
</comment>
<dbReference type="RefSeq" id="WP_289548626.1">
    <property type="nucleotide sequence ID" value="NZ_JAUDCE010000030.1"/>
</dbReference>
<dbReference type="GO" id="GO:0008961">
    <property type="term" value="F:phosphatidylglycerol-prolipoprotein diacylglyceryl transferase activity"/>
    <property type="evidence" value="ECO:0007669"/>
    <property type="project" value="InterPro"/>
</dbReference>
<reference evidence="8" key="1">
    <citation type="journal article" date="2021" name="PeerJ">
        <title>Extensive microbial diversity within the chicken gut microbiome revealed by metagenomics and culture.</title>
        <authorList>
            <person name="Gilroy R."/>
            <person name="Ravi A."/>
            <person name="Getino M."/>
            <person name="Pursley I."/>
            <person name="Horton D.L."/>
            <person name="Alikhan N.F."/>
            <person name="Baker D."/>
            <person name="Gharbi K."/>
            <person name="Hall N."/>
            <person name="Watson M."/>
            <person name="Adriaenssens E.M."/>
            <person name="Foster-Nyarko E."/>
            <person name="Jarju S."/>
            <person name="Secka A."/>
            <person name="Antonio M."/>
            <person name="Oren A."/>
            <person name="Chaudhuri R.R."/>
            <person name="La Ragione R."/>
            <person name="Hildebrand F."/>
            <person name="Pallen M.J."/>
        </authorList>
    </citation>
    <scope>NUCLEOTIDE SEQUENCE</scope>
    <source>
        <strain evidence="8">7318</strain>
    </source>
</reference>
<dbReference type="EMBL" id="DYVR01000192">
    <property type="protein sequence ID" value="HJF85407.1"/>
    <property type="molecule type" value="Genomic_DNA"/>
</dbReference>
<feature type="transmembrane region" description="Helical" evidence="7">
    <location>
        <begin position="111"/>
        <end position="132"/>
    </location>
</feature>
<gene>
    <name evidence="8" type="ORF">K8V65_07090</name>
</gene>
<keyword evidence="5 7" id="KW-1133">Transmembrane helix</keyword>
<evidence type="ECO:0000256" key="3">
    <source>
        <dbReference type="ARBA" id="ARBA00022679"/>
    </source>
</evidence>
<evidence type="ECO:0000313" key="9">
    <source>
        <dbReference type="Proteomes" id="UP000780768"/>
    </source>
</evidence>
<feature type="transmembrane region" description="Helical" evidence="7">
    <location>
        <begin position="209"/>
        <end position="229"/>
    </location>
</feature>
<evidence type="ECO:0000256" key="6">
    <source>
        <dbReference type="ARBA" id="ARBA00023136"/>
    </source>
</evidence>
<protein>
    <submittedName>
        <fullName evidence="8">Prolipoprotein diacylglyceryl transferase</fullName>
    </submittedName>
</protein>
<evidence type="ECO:0000313" key="8">
    <source>
        <dbReference type="EMBL" id="HJF85407.1"/>
    </source>
</evidence>
<evidence type="ECO:0000256" key="2">
    <source>
        <dbReference type="ARBA" id="ARBA00022475"/>
    </source>
</evidence>
<keyword evidence="4 7" id="KW-0812">Transmembrane</keyword>
<reference evidence="8" key="2">
    <citation type="submission" date="2021-09" db="EMBL/GenBank/DDBJ databases">
        <authorList>
            <person name="Gilroy R."/>
        </authorList>
    </citation>
    <scope>NUCLEOTIDE SEQUENCE</scope>
    <source>
        <strain evidence="8">7318</strain>
    </source>
</reference>
<sequence>MDFVAFSWESVNVYWYGMAIGIAVIAGLAICRVNVWLYKENFDTVVKIMVWAIPSSIIGARLVYVLQNMEYFAGSLADIFCLWQGGLSVYGALLAFFTVCIVYLRRQRLSVLHWLDLIMPSVVFGLMILQLVNFMMQFSVGMPLGIDLPNDHTPAEYIEYKFRPSGFEGYLYFQPVAFYQAVVHFCIFILTVLLTFVNKFFKLLNNGTIFLLALFLVALSRFTLGFLYFSVDRDVLLYPVQWIALVVMILSILFYIGKNFYRAKRF</sequence>
<feature type="transmembrane region" description="Helical" evidence="7">
    <location>
        <begin position="177"/>
        <end position="197"/>
    </location>
</feature>
<name>A0A921L8C2_9FIRM</name>
<evidence type="ECO:0000256" key="1">
    <source>
        <dbReference type="ARBA" id="ARBA00007150"/>
    </source>
</evidence>
<evidence type="ECO:0000256" key="4">
    <source>
        <dbReference type="ARBA" id="ARBA00022692"/>
    </source>
</evidence>
<dbReference type="PANTHER" id="PTHR30589">
    <property type="entry name" value="PROLIPOPROTEIN DIACYLGLYCERYL TRANSFERASE"/>
    <property type="match status" value="1"/>
</dbReference>
<keyword evidence="6 7" id="KW-0472">Membrane</keyword>
<evidence type="ECO:0000256" key="5">
    <source>
        <dbReference type="ARBA" id="ARBA00022989"/>
    </source>
</evidence>
<keyword evidence="2" id="KW-1003">Cell membrane</keyword>
<dbReference type="GO" id="GO:0005886">
    <property type="term" value="C:plasma membrane"/>
    <property type="evidence" value="ECO:0007669"/>
    <property type="project" value="InterPro"/>
</dbReference>
<dbReference type="InterPro" id="IPR001640">
    <property type="entry name" value="Lgt"/>
</dbReference>
<comment type="similarity">
    <text evidence="1">Belongs to the Lgt family.</text>
</comment>
<feature type="transmembrane region" description="Helical" evidence="7">
    <location>
        <begin position="13"/>
        <end position="36"/>
    </location>
</feature>
<keyword evidence="3 8" id="KW-0808">Transferase</keyword>
<dbReference type="AlphaFoldDB" id="A0A921L8C2"/>
<dbReference type="Proteomes" id="UP000780768">
    <property type="component" value="Unassembled WGS sequence"/>
</dbReference>
<feature type="transmembrane region" description="Helical" evidence="7">
    <location>
        <begin position="235"/>
        <end position="256"/>
    </location>
</feature>
<organism evidence="8 9">
    <name type="scientific">Megamonas hypermegale</name>
    <dbReference type="NCBI Taxonomy" id="158847"/>
    <lineage>
        <taxon>Bacteria</taxon>
        <taxon>Bacillati</taxon>
        <taxon>Bacillota</taxon>
        <taxon>Negativicutes</taxon>
        <taxon>Selenomonadales</taxon>
        <taxon>Selenomonadaceae</taxon>
        <taxon>Megamonas</taxon>
    </lineage>
</organism>
<feature type="transmembrane region" description="Helical" evidence="7">
    <location>
        <begin position="87"/>
        <end position="104"/>
    </location>
</feature>
<accession>A0A921L8C2</accession>
<proteinExistence type="inferred from homology"/>